<keyword evidence="3" id="KW-1185">Reference proteome</keyword>
<name>A0AAV4J8A8_9GAST</name>
<comment type="caution">
    <text evidence="2">The sequence shown here is derived from an EMBL/GenBank/DDBJ whole genome shotgun (WGS) entry which is preliminary data.</text>
</comment>
<proteinExistence type="predicted"/>
<dbReference type="EMBL" id="BMAT01006665">
    <property type="protein sequence ID" value="GFS17561.1"/>
    <property type="molecule type" value="Genomic_DNA"/>
</dbReference>
<dbReference type="AlphaFoldDB" id="A0AAV4J8A8"/>
<sequence length="101" mass="11469">MNSGVYRQRRPNEQHARPEPTATQLFRLQLRHGPASIATETSGLGLASSATSRPTDDPTPQMTTDENGHLLQRRMNTHTYSINCMQILFRFELHFISISKC</sequence>
<accession>A0AAV4J8A8</accession>
<feature type="region of interest" description="Disordered" evidence="1">
    <location>
        <begin position="37"/>
        <end position="67"/>
    </location>
</feature>
<reference evidence="2 3" key="1">
    <citation type="journal article" date="2021" name="Elife">
        <title>Chloroplast acquisition without the gene transfer in kleptoplastic sea slugs, Plakobranchus ocellatus.</title>
        <authorList>
            <person name="Maeda T."/>
            <person name="Takahashi S."/>
            <person name="Yoshida T."/>
            <person name="Shimamura S."/>
            <person name="Takaki Y."/>
            <person name="Nagai Y."/>
            <person name="Toyoda A."/>
            <person name="Suzuki Y."/>
            <person name="Arimoto A."/>
            <person name="Ishii H."/>
            <person name="Satoh N."/>
            <person name="Nishiyama T."/>
            <person name="Hasebe M."/>
            <person name="Maruyama T."/>
            <person name="Minagawa J."/>
            <person name="Obokata J."/>
            <person name="Shigenobu S."/>
        </authorList>
    </citation>
    <scope>NUCLEOTIDE SEQUENCE [LARGE SCALE GENOMIC DNA]</scope>
</reference>
<evidence type="ECO:0000313" key="2">
    <source>
        <dbReference type="EMBL" id="GFS17561.1"/>
    </source>
</evidence>
<protein>
    <submittedName>
        <fullName evidence="2">Uncharacterized protein</fullName>
    </submittedName>
</protein>
<evidence type="ECO:0000256" key="1">
    <source>
        <dbReference type="SAM" id="MobiDB-lite"/>
    </source>
</evidence>
<evidence type="ECO:0000313" key="3">
    <source>
        <dbReference type="Proteomes" id="UP000762676"/>
    </source>
</evidence>
<dbReference type="Proteomes" id="UP000762676">
    <property type="component" value="Unassembled WGS sequence"/>
</dbReference>
<feature type="compositionally biased region" description="Polar residues" evidence="1">
    <location>
        <begin position="38"/>
        <end position="53"/>
    </location>
</feature>
<organism evidence="2 3">
    <name type="scientific">Elysia marginata</name>
    <dbReference type="NCBI Taxonomy" id="1093978"/>
    <lineage>
        <taxon>Eukaryota</taxon>
        <taxon>Metazoa</taxon>
        <taxon>Spiralia</taxon>
        <taxon>Lophotrochozoa</taxon>
        <taxon>Mollusca</taxon>
        <taxon>Gastropoda</taxon>
        <taxon>Heterobranchia</taxon>
        <taxon>Euthyneura</taxon>
        <taxon>Panpulmonata</taxon>
        <taxon>Sacoglossa</taxon>
        <taxon>Placobranchoidea</taxon>
        <taxon>Plakobranchidae</taxon>
        <taxon>Elysia</taxon>
    </lineage>
</organism>
<feature type="region of interest" description="Disordered" evidence="1">
    <location>
        <begin position="1"/>
        <end position="20"/>
    </location>
</feature>
<gene>
    <name evidence="2" type="ORF">ElyMa_003242300</name>
</gene>